<dbReference type="EMBL" id="JBHMEY010000094">
    <property type="protein sequence ID" value="MFB9098575.1"/>
    <property type="molecule type" value="Genomic_DNA"/>
</dbReference>
<comment type="caution">
    <text evidence="4">The sequence shown here is derived from an EMBL/GenBank/DDBJ whole genome shotgun (WGS) entry which is preliminary data.</text>
</comment>
<keyword evidence="3" id="KW-0732">Signal</keyword>
<feature type="signal peptide" evidence="3">
    <location>
        <begin position="1"/>
        <end position="21"/>
    </location>
</feature>
<protein>
    <submittedName>
        <fullName evidence="4">Endonuclease/exonuclease/phosphatase family protein</fullName>
    </submittedName>
</protein>
<organism evidence="4 5">
    <name type="scientific">Flavobacterium jumunjinense</name>
    <dbReference type="NCBI Taxonomy" id="998845"/>
    <lineage>
        <taxon>Bacteria</taxon>
        <taxon>Pseudomonadati</taxon>
        <taxon>Bacteroidota</taxon>
        <taxon>Flavobacteriia</taxon>
        <taxon>Flavobacteriales</taxon>
        <taxon>Flavobacteriaceae</taxon>
        <taxon>Flavobacterium</taxon>
    </lineage>
</organism>
<keyword evidence="1" id="KW-0540">Nuclease</keyword>
<dbReference type="InterPro" id="IPR016202">
    <property type="entry name" value="DNase_I"/>
</dbReference>
<dbReference type="PANTHER" id="PTHR11371:SF31">
    <property type="entry name" value="EXTRACELLULAR NUCLEASE"/>
    <property type="match status" value="1"/>
</dbReference>
<evidence type="ECO:0000256" key="3">
    <source>
        <dbReference type="SAM" id="SignalP"/>
    </source>
</evidence>
<keyword evidence="5" id="KW-1185">Reference proteome</keyword>
<dbReference type="SUPFAM" id="SSF56219">
    <property type="entry name" value="DNase I-like"/>
    <property type="match status" value="1"/>
</dbReference>
<evidence type="ECO:0000256" key="1">
    <source>
        <dbReference type="ARBA" id="ARBA00022722"/>
    </source>
</evidence>
<dbReference type="SMART" id="SM00476">
    <property type="entry name" value="DNaseIc"/>
    <property type="match status" value="1"/>
</dbReference>
<dbReference type="Proteomes" id="UP001589607">
    <property type="component" value="Unassembled WGS sequence"/>
</dbReference>
<evidence type="ECO:0000313" key="4">
    <source>
        <dbReference type="EMBL" id="MFB9098575.1"/>
    </source>
</evidence>
<dbReference type="CDD" id="cd10283">
    <property type="entry name" value="MnuA_DNase1-like"/>
    <property type="match status" value="1"/>
</dbReference>
<dbReference type="PANTHER" id="PTHR11371">
    <property type="entry name" value="DEOXYRIBONUCLEASE"/>
    <property type="match status" value="1"/>
</dbReference>
<gene>
    <name evidence="4" type="ORF">ACFFVF_18870</name>
</gene>
<evidence type="ECO:0000313" key="5">
    <source>
        <dbReference type="Proteomes" id="UP001589607"/>
    </source>
</evidence>
<dbReference type="RefSeq" id="WP_236458809.1">
    <property type="nucleotide sequence ID" value="NZ_CBCSGE010000001.1"/>
</dbReference>
<reference evidence="4 5" key="1">
    <citation type="submission" date="2024-09" db="EMBL/GenBank/DDBJ databases">
        <authorList>
            <person name="Sun Q."/>
            <person name="Mori K."/>
        </authorList>
    </citation>
    <scope>NUCLEOTIDE SEQUENCE [LARGE SCALE GENOMIC DNA]</scope>
    <source>
        <strain evidence="4 5">CECT 7955</strain>
    </source>
</reference>
<dbReference type="Gene3D" id="3.60.10.10">
    <property type="entry name" value="Endonuclease/exonuclease/phosphatase"/>
    <property type="match status" value="1"/>
</dbReference>
<feature type="chain" id="PRO_5046633349" evidence="3">
    <location>
        <begin position="22"/>
        <end position="271"/>
    </location>
</feature>
<name>A0ABV5GUS4_9FLAO</name>
<keyword evidence="4" id="KW-0255">Endonuclease</keyword>
<dbReference type="GO" id="GO:0004519">
    <property type="term" value="F:endonuclease activity"/>
    <property type="evidence" value="ECO:0007669"/>
    <property type="project" value="UniProtKB-KW"/>
</dbReference>
<proteinExistence type="predicted"/>
<accession>A0ABV5GUS4</accession>
<sequence length="271" mass="31557">MFYKQKITTFLFLLLCSFSFSQVKICSWNIENLGVSKTEEDIAYMAHVLKEFDVVAIQEVVVSGAGAKAVASLVDQLNRKGAKWDYVISDPTSGSAYKAERYAFLWQPKHIKKIGEAWLDPNYIEEIEREPYLATFKYKEKEFTLVNFHAKTKKMQPETEIKYFKFFPTLYPDKDLIFIGDFNCPQSHTVFFPLKKMGYQSVFQNQKTSLKRACKNGKCLASEFDNIFYNAKKIKISNPRVIHFYKDFETLHEARNISDHVPIAVELSWEL</sequence>
<keyword evidence="2" id="KW-0378">Hydrolase</keyword>
<evidence type="ECO:0000256" key="2">
    <source>
        <dbReference type="ARBA" id="ARBA00022801"/>
    </source>
</evidence>
<dbReference type="InterPro" id="IPR036691">
    <property type="entry name" value="Endo/exonu/phosph_ase_sf"/>
</dbReference>